<evidence type="ECO:0000256" key="2">
    <source>
        <dbReference type="ARBA" id="ARBA00022692"/>
    </source>
</evidence>
<evidence type="ECO:0000313" key="9">
    <source>
        <dbReference type="Proteomes" id="UP000250140"/>
    </source>
</evidence>
<keyword evidence="5" id="KW-0472">Membrane</keyword>
<keyword evidence="2" id="KW-0812">Transmembrane</keyword>
<dbReference type="EMBL" id="KV750533">
    <property type="protein sequence ID" value="OCL04353.1"/>
    <property type="molecule type" value="Genomic_DNA"/>
</dbReference>
<evidence type="ECO:0000256" key="4">
    <source>
        <dbReference type="ARBA" id="ARBA00022989"/>
    </source>
</evidence>
<evidence type="ECO:0000256" key="5">
    <source>
        <dbReference type="ARBA" id="ARBA00023136"/>
    </source>
</evidence>
<dbReference type="PANTHER" id="PTHR24269:SF24">
    <property type="entry name" value="WSC DOMAIN-CONTAINING PROTEIN"/>
    <property type="match status" value="1"/>
</dbReference>
<sequence>WSYKGCYVDGANARVFADQQNDNSALTIESCINTCVGLGYSIAAMEYSVQCFCDDFVRNGGTLASSDSDCAMTCGGQSNEVCSGPNLLSVYSNEATLQIYHPPATQNALLPGDWQYVSQ</sequence>
<gene>
    <name evidence="8" type="ORF">AOQ84DRAFT_301039</name>
</gene>
<evidence type="ECO:0000313" key="8">
    <source>
        <dbReference type="EMBL" id="OCL04353.1"/>
    </source>
</evidence>
<dbReference type="PROSITE" id="PS51212">
    <property type="entry name" value="WSC"/>
    <property type="match status" value="1"/>
</dbReference>
<keyword evidence="4" id="KW-1133">Transmembrane helix</keyword>
<protein>
    <submittedName>
        <fullName evidence="8">WSC-domain-containing protein</fullName>
    </submittedName>
</protein>
<reference evidence="8 9" key="1">
    <citation type="journal article" date="2016" name="Nat. Commun.">
        <title>Ectomycorrhizal ecology is imprinted in the genome of the dominant symbiotic fungus Cenococcum geophilum.</title>
        <authorList>
            <consortium name="DOE Joint Genome Institute"/>
            <person name="Peter M."/>
            <person name="Kohler A."/>
            <person name="Ohm R.A."/>
            <person name="Kuo A."/>
            <person name="Krutzmann J."/>
            <person name="Morin E."/>
            <person name="Arend M."/>
            <person name="Barry K.W."/>
            <person name="Binder M."/>
            <person name="Choi C."/>
            <person name="Clum A."/>
            <person name="Copeland A."/>
            <person name="Grisel N."/>
            <person name="Haridas S."/>
            <person name="Kipfer T."/>
            <person name="LaButti K."/>
            <person name="Lindquist E."/>
            <person name="Lipzen A."/>
            <person name="Maire R."/>
            <person name="Meier B."/>
            <person name="Mihaltcheva S."/>
            <person name="Molinier V."/>
            <person name="Murat C."/>
            <person name="Poggeler S."/>
            <person name="Quandt C.A."/>
            <person name="Sperisen C."/>
            <person name="Tritt A."/>
            <person name="Tisserant E."/>
            <person name="Crous P.W."/>
            <person name="Henrissat B."/>
            <person name="Nehls U."/>
            <person name="Egli S."/>
            <person name="Spatafora J.W."/>
            <person name="Grigoriev I.V."/>
            <person name="Martin F.M."/>
        </authorList>
    </citation>
    <scope>NUCLEOTIDE SEQUENCE [LARGE SCALE GENOMIC DNA]</scope>
    <source>
        <strain evidence="8 9">CBS 207.34</strain>
    </source>
</reference>
<dbReference type="GO" id="GO:0005886">
    <property type="term" value="C:plasma membrane"/>
    <property type="evidence" value="ECO:0007669"/>
    <property type="project" value="TreeGrafter"/>
</dbReference>
<dbReference type="AlphaFoldDB" id="A0A8E2JP52"/>
<keyword evidence="9" id="KW-1185">Reference proteome</keyword>
<dbReference type="OrthoDB" id="2019572at2759"/>
<dbReference type="SMART" id="SM00321">
    <property type="entry name" value="WSC"/>
    <property type="match status" value="1"/>
</dbReference>
<evidence type="ECO:0000256" key="1">
    <source>
        <dbReference type="ARBA" id="ARBA00004167"/>
    </source>
</evidence>
<dbReference type="PANTHER" id="PTHR24269">
    <property type="entry name" value="KREMEN PROTEIN"/>
    <property type="match status" value="1"/>
</dbReference>
<accession>A0A8E2JP52</accession>
<proteinExistence type="predicted"/>
<evidence type="ECO:0000256" key="6">
    <source>
        <dbReference type="ARBA" id="ARBA00023180"/>
    </source>
</evidence>
<organism evidence="8 9">
    <name type="scientific">Glonium stellatum</name>
    <dbReference type="NCBI Taxonomy" id="574774"/>
    <lineage>
        <taxon>Eukaryota</taxon>
        <taxon>Fungi</taxon>
        <taxon>Dikarya</taxon>
        <taxon>Ascomycota</taxon>
        <taxon>Pezizomycotina</taxon>
        <taxon>Dothideomycetes</taxon>
        <taxon>Pleosporomycetidae</taxon>
        <taxon>Gloniales</taxon>
        <taxon>Gloniaceae</taxon>
        <taxon>Glonium</taxon>
    </lineage>
</organism>
<keyword evidence="6" id="KW-0325">Glycoprotein</keyword>
<evidence type="ECO:0000256" key="3">
    <source>
        <dbReference type="ARBA" id="ARBA00022729"/>
    </source>
</evidence>
<evidence type="ECO:0000259" key="7">
    <source>
        <dbReference type="PROSITE" id="PS51212"/>
    </source>
</evidence>
<dbReference type="Proteomes" id="UP000250140">
    <property type="component" value="Unassembled WGS sequence"/>
</dbReference>
<dbReference type="Pfam" id="PF01822">
    <property type="entry name" value="WSC"/>
    <property type="match status" value="1"/>
</dbReference>
<feature type="domain" description="WSC" evidence="7">
    <location>
        <begin position="1"/>
        <end position="94"/>
    </location>
</feature>
<keyword evidence="3" id="KW-0732">Signal</keyword>
<feature type="non-terminal residue" evidence="8">
    <location>
        <position position="1"/>
    </location>
</feature>
<dbReference type="InterPro" id="IPR051836">
    <property type="entry name" value="Kremen_rcpt"/>
</dbReference>
<comment type="subcellular location">
    <subcellularLocation>
        <location evidence="1">Membrane</location>
        <topology evidence="1">Single-pass membrane protein</topology>
    </subcellularLocation>
</comment>
<name>A0A8E2JP52_9PEZI</name>
<dbReference type="InterPro" id="IPR002889">
    <property type="entry name" value="WSC_carb-bd"/>
</dbReference>